<dbReference type="AlphaFoldDB" id="A0A3P5Z3I6"/>
<reference evidence="1" key="1">
    <citation type="submission" date="2018-11" db="EMBL/GenBank/DDBJ databases">
        <authorList>
            <consortium name="Genoscope - CEA"/>
            <person name="William W."/>
        </authorList>
    </citation>
    <scope>NUCLEOTIDE SEQUENCE</scope>
</reference>
<gene>
    <name evidence="1" type="ORF">BRAA06T25318Z</name>
</gene>
<name>A0A3P5Z3I6_BRACM</name>
<dbReference type="EMBL" id="LR031569">
    <property type="protein sequence ID" value="VDC66778.1"/>
    <property type="molecule type" value="Genomic_DNA"/>
</dbReference>
<evidence type="ECO:0000313" key="1">
    <source>
        <dbReference type="EMBL" id="VDC66778.1"/>
    </source>
</evidence>
<protein>
    <submittedName>
        <fullName evidence="1">Uncharacterized protein</fullName>
    </submittedName>
</protein>
<proteinExistence type="predicted"/>
<organism evidence="1">
    <name type="scientific">Brassica campestris</name>
    <name type="common">Field mustard</name>
    <dbReference type="NCBI Taxonomy" id="3711"/>
    <lineage>
        <taxon>Eukaryota</taxon>
        <taxon>Viridiplantae</taxon>
        <taxon>Streptophyta</taxon>
        <taxon>Embryophyta</taxon>
        <taxon>Tracheophyta</taxon>
        <taxon>Spermatophyta</taxon>
        <taxon>Magnoliopsida</taxon>
        <taxon>eudicotyledons</taxon>
        <taxon>Gunneridae</taxon>
        <taxon>Pentapetalae</taxon>
        <taxon>rosids</taxon>
        <taxon>malvids</taxon>
        <taxon>Brassicales</taxon>
        <taxon>Brassicaceae</taxon>
        <taxon>Brassiceae</taxon>
        <taxon>Brassica</taxon>
    </lineage>
</organism>
<sequence length="54" mass="5756">MVAAYTGSVAPVIDTDNIIELTAQLFELDMLPPLAGVPLAVHARNVSYLVAKFV</sequence>
<accession>A0A3P5Z3I6</accession>